<dbReference type="GO" id="GO:0006364">
    <property type="term" value="P:rRNA processing"/>
    <property type="evidence" value="ECO:0007669"/>
    <property type="project" value="InterPro"/>
</dbReference>
<dbReference type="Proteomes" id="UP000288216">
    <property type="component" value="Unassembled WGS sequence"/>
</dbReference>
<name>A0A401NQU9_SCYTO</name>
<keyword evidence="5" id="KW-0255">Endonuclease</keyword>
<dbReference type="HAMAP" id="MF_00009">
    <property type="entry name" value="Endoribonucl_YbeY"/>
    <property type="match status" value="1"/>
</dbReference>
<dbReference type="InterPro" id="IPR002036">
    <property type="entry name" value="YbeY"/>
</dbReference>
<keyword evidence="6" id="KW-0378">Hydrolase</keyword>
<evidence type="ECO:0000256" key="6">
    <source>
        <dbReference type="ARBA" id="ARBA00022801"/>
    </source>
</evidence>
<proteinExistence type="inferred from homology"/>
<evidence type="ECO:0000313" key="8">
    <source>
        <dbReference type="EMBL" id="GCB63283.1"/>
    </source>
</evidence>
<dbReference type="PROSITE" id="PS01306">
    <property type="entry name" value="UPF0054"/>
    <property type="match status" value="1"/>
</dbReference>
<dbReference type="SUPFAM" id="SSF55486">
    <property type="entry name" value="Metalloproteases ('zincins'), catalytic domain"/>
    <property type="match status" value="1"/>
</dbReference>
<comment type="caution">
    <text evidence="8">The sequence shown here is derived from an EMBL/GenBank/DDBJ whole genome shotgun (WGS) entry which is preliminary data.</text>
</comment>
<evidence type="ECO:0000313" key="9">
    <source>
        <dbReference type="Proteomes" id="UP000288216"/>
    </source>
</evidence>
<evidence type="ECO:0000256" key="1">
    <source>
        <dbReference type="ARBA" id="ARBA00001947"/>
    </source>
</evidence>
<dbReference type="NCBIfam" id="TIGR00043">
    <property type="entry name" value="rRNA maturation RNase YbeY"/>
    <property type="match status" value="1"/>
</dbReference>
<dbReference type="InterPro" id="IPR023091">
    <property type="entry name" value="MetalPrtase_cat_dom_sf_prd"/>
</dbReference>
<keyword evidence="4" id="KW-0479">Metal-binding</keyword>
<dbReference type="OrthoDB" id="27226at2759"/>
<reference evidence="8 9" key="1">
    <citation type="journal article" date="2018" name="Nat. Ecol. Evol.">
        <title>Shark genomes provide insights into elasmobranch evolution and the origin of vertebrates.</title>
        <authorList>
            <person name="Hara Y"/>
            <person name="Yamaguchi K"/>
            <person name="Onimaru K"/>
            <person name="Kadota M"/>
            <person name="Koyanagi M"/>
            <person name="Keeley SD"/>
            <person name="Tatsumi K"/>
            <person name="Tanaka K"/>
            <person name="Motone F"/>
            <person name="Kageyama Y"/>
            <person name="Nozu R"/>
            <person name="Adachi N"/>
            <person name="Nishimura O"/>
            <person name="Nakagawa R"/>
            <person name="Tanegashima C"/>
            <person name="Kiyatake I"/>
            <person name="Matsumoto R"/>
            <person name="Murakumo K"/>
            <person name="Nishida K"/>
            <person name="Terakita A"/>
            <person name="Kuratani S"/>
            <person name="Sato K"/>
            <person name="Hyodo S Kuraku.S."/>
        </authorList>
    </citation>
    <scope>NUCLEOTIDE SEQUENCE [LARGE SCALE GENOMIC DNA]</scope>
</reference>
<dbReference type="GO" id="GO:0004222">
    <property type="term" value="F:metalloendopeptidase activity"/>
    <property type="evidence" value="ECO:0007669"/>
    <property type="project" value="InterPro"/>
</dbReference>
<dbReference type="OMA" id="GFTHNSE"/>
<evidence type="ECO:0000256" key="7">
    <source>
        <dbReference type="ARBA" id="ARBA00022833"/>
    </source>
</evidence>
<dbReference type="PANTHER" id="PTHR46986">
    <property type="entry name" value="ENDORIBONUCLEASE YBEY, CHLOROPLASTIC"/>
    <property type="match status" value="1"/>
</dbReference>
<dbReference type="EMBL" id="BFAA01002654">
    <property type="protein sequence ID" value="GCB63283.1"/>
    <property type="molecule type" value="Genomic_DNA"/>
</dbReference>
<dbReference type="GO" id="GO:0004519">
    <property type="term" value="F:endonuclease activity"/>
    <property type="evidence" value="ECO:0007669"/>
    <property type="project" value="UniProtKB-KW"/>
</dbReference>
<keyword evidence="3" id="KW-0540">Nuclease</keyword>
<gene>
    <name evidence="8" type="ORF">scyTo_0007369</name>
</gene>
<dbReference type="Gene3D" id="3.40.390.30">
    <property type="entry name" value="Metalloproteases ('zincins'), catalytic domain"/>
    <property type="match status" value="1"/>
</dbReference>
<keyword evidence="9" id="KW-1185">Reference proteome</keyword>
<dbReference type="Pfam" id="PF02130">
    <property type="entry name" value="YbeY"/>
    <property type="match status" value="1"/>
</dbReference>
<sequence length="164" mass="19169">MTLVIKNLQRAVPLRRAWLRRDSQTLRQILGLARFDLALICVDDQRMQSLNGRYRGQETATDVLSFPFHQDLRAGDIPKPLYQDEYNLGDIFLGVEYIYRQCQIQRQDFYSVLTVTTLHGICHLLGYRHSTEAEWKQMFQRESNTLKLFNSLTGASLQPLTQNF</sequence>
<dbReference type="STRING" id="75743.A0A401NQU9"/>
<comment type="similarity">
    <text evidence="2">Belongs to the endoribonuclease YbeY family.</text>
</comment>
<organism evidence="8 9">
    <name type="scientific">Scyliorhinus torazame</name>
    <name type="common">Cloudy catshark</name>
    <name type="synonym">Catulus torazame</name>
    <dbReference type="NCBI Taxonomy" id="75743"/>
    <lineage>
        <taxon>Eukaryota</taxon>
        <taxon>Metazoa</taxon>
        <taxon>Chordata</taxon>
        <taxon>Craniata</taxon>
        <taxon>Vertebrata</taxon>
        <taxon>Chondrichthyes</taxon>
        <taxon>Elasmobranchii</taxon>
        <taxon>Galeomorphii</taxon>
        <taxon>Galeoidea</taxon>
        <taxon>Carcharhiniformes</taxon>
        <taxon>Scyliorhinidae</taxon>
        <taxon>Scyliorhinus</taxon>
    </lineage>
</organism>
<comment type="cofactor">
    <cofactor evidence="1">
        <name>Zn(2+)</name>
        <dbReference type="ChEBI" id="CHEBI:29105"/>
    </cofactor>
</comment>
<evidence type="ECO:0000256" key="5">
    <source>
        <dbReference type="ARBA" id="ARBA00022759"/>
    </source>
</evidence>
<accession>A0A401NQU9</accession>
<protein>
    <submittedName>
        <fullName evidence="8">Uncharacterized protein</fullName>
    </submittedName>
</protein>
<evidence type="ECO:0000256" key="3">
    <source>
        <dbReference type="ARBA" id="ARBA00022722"/>
    </source>
</evidence>
<keyword evidence="7" id="KW-0862">Zinc</keyword>
<evidence type="ECO:0000256" key="2">
    <source>
        <dbReference type="ARBA" id="ARBA00010875"/>
    </source>
</evidence>
<dbReference type="AlphaFoldDB" id="A0A401NQU9"/>
<dbReference type="PANTHER" id="PTHR46986:SF1">
    <property type="entry name" value="ENDORIBONUCLEASE YBEY, CHLOROPLASTIC"/>
    <property type="match status" value="1"/>
</dbReference>
<dbReference type="GO" id="GO:0046872">
    <property type="term" value="F:metal ion binding"/>
    <property type="evidence" value="ECO:0007669"/>
    <property type="project" value="UniProtKB-KW"/>
</dbReference>
<evidence type="ECO:0000256" key="4">
    <source>
        <dbReference type="ARBA" id="ARBA00022723"/>
    </source>
</evidence>
<dbReference type="InterPro" id="IPR020549">
    <property type="entry name" value="YbeY_CS"/>
</dbReference>